<reference evidence="2 3" key="1">
    <citation type="journal article" date="2020" name="BMC Genomics">
        <title>Correction to: Identification and distribution of gene clusters required for synthesis of sphingolipid metabolism inhibitors in diverse species of the filamentous fungus Fusarium.</title>
        <authorList>
            <person name="Kim H.S."/>
            <person name="Lohmar J.M."/>
            <person name="Busman M."/>
            <person name="Brown D.W."/>
            <person name="Naumann T.A."/>
            <person name="Divon H.H."/>
            <person name="Lysoe E."/>
            <person name="Uhlig S."/>
            <person name="Proctor R.H."/>
        </authorList>
    </citation>
    <scope>NUCLEOTIDE SEQUENCE [LARGE SCALE GENOMIC DNA]</scope>
    <source>
        <strain evidence="2 3">NRRL 25214</strain>
    </source>
</reference>
<proteinExistence type="predicted"/>
<dbReference type="EMBL" id="JABEVY010000026">
    <property type="protein sequence ID" value="KAF5254174.1"/>
    <property type="molecule type" value="Genomic_DNA"/>
</dbReference>
<accession>A0A8H4ZWV2</accession>
<evidence type="ECO:0000259" key="1">
    <source>
        <dbReference type="Pfam" id="PF20150"/>
    </source>
</evidence>
<name>A0A8H4ZWV2_9HYPO</name>
<keyword evidence="3" id="KW-1185">Reference proteome</keyword>
<feature type="domain" description="2EXR" evidence="1">
    <location>
        <begin position="356"/>
        <end position="418"/>
    </location>
</feature>
<organism evidence="2 3">
    <name type="scientific">Fusarium anthophilum</name>
    <dbReference type="NCBI Taxonomy" id="48485"/>
    <lineage>
        <taxon>Eukaryota</taxon>
        <taxon>Fungi</taxon>
        <taxon>Dikarya</taxon>
        <taxon>Ascomycota</taxon>
        <taxon>Pezizomycotina</taxon>
        <taxon>Sordariomycetes</taxon>
        <taxon>Hypocreomycetidae</taxon>
        <taxon>Hypocreales</taxon>
        <taxon>Nectriaceae</taxon>
        <taxon>Fusarium</taxon>
        <taxon>Fusarium fujikuroi species complex</taxon>
    </lineage>
</organism>
<evidence type="ECO:0000313" key="3">
    <source>
        <dbReference type="Proteomes" id="UP000573603"/>
    </source>
</evidence>
<dbReference type="PANTHER" id="PTHR35910">
    <property type="entry name" value="2EXR DOMAIN-CONTAINING PROTEIN"/>
    <property type="match status" value="1"/>
</dbReference>
<dbReference type="PANTHER" id="PTHR35910:SF1">
    <property type="entry name" value="2EXR DOMAIN-CONTAINING PROTEIN"/>
    <property type="match status" value="1"/>
</dbReference>
<dbReference type="InterPro" id="IPR045518">
    <property type="entry name" value="2EXR"/>
</dbReference>
<gene>
    <name evidence="2" type="ORF">FANTH_1056</name>
</gene>
<comment type="caution">
    <text evidence="2">The sequence shown here is derived from an EMBL/GenBank/DDBJ whole genome shotgun (WGS) entry which is preliminary data.</text>
</comment>
<dbReference type="Proteomes" id="UP000573603">
    <property type="component" value="Unassembled WGS sequence"/>
</dbReference>
<dbReference type="Pfam" id="PF20150">
    <property type="entry name" value="2EXR"/>
    <property type="match status" value="2"/>
</dbReference>
<protein>
    <recommendedName>
        <fullName evidence="1">2EXR domain-containing protein</fullName>
    </recommendedName>
</protein>
<feature type="domain" description="2EXR" evidence="1">
    <location>
        <begin position="51"/>
        <end position="138"/>
    </location>
</feature>
<dbReference type="AlphaFoldDB" id="A0A8H4ZWV2"/>
<sequence>MARLPSANKAIKHFNCMDQDRKSESLPLPKCATQQTFHVTSQLLTMALKSFHRMMDLPLEIRQEIYFMATPDRVVHIRSQYPDLGKRKGRFSCSTLIPPLLHTFSESREFLERTGYRLAFRVTSTGRQFWFNFERDTVFIDKGTLVLMHHGVNPFPFSDTQRVRRIAYEREDFRCYVQGVMLALQTFGELQAVFLIEWHRKMMDLDEPRSKSSERFFPDPIPQRHSYDTRNLCKFTEIQKIDSYICWLPRFKDLQGMSLWMRNRWETLYSVFPPLVLPKDTDIVKYLSEPYEEWCDHRREELELDLAKYWAKLGRPKAKLPKFKVVHLLTDDECQFIRRERRIRSEKIETKFHKSQLFELTNGNLVPLFGKFYKAPVPALLHTSFEARSYLREKGYQLAFKTKTREPMTWFNYDRDVLLTDQTSYSNVQFDADEAARVRRLAVDCPTDCLYDPIGYDELPTLHRCGDYCLYPFIKDFPALEEVFVVDWKRNTFPTELTRNTGYPFEIPSMRHRYDTENLWKCVKVEDSSLLLTMYLHDLREEEYNGPSILGGLGHGPAPKIADWGTFDHRSAYVQLELAVCREGQEHSVGDWRVPRMITPVHLIDERQEEILQQKQKIAVDELQQLREDWAPALKERKERIDSGGGVISQRELQYLWANRWETRCTRWLKRARSHLVLTSVAKILICLT</sequence>
<evidence type="ECO:0000313" key="2">
    <source>
        <dbReference type="EMBL" id="KAF5254174.1"/>
    </source>
</evidence>